<dbReference type="SFLD" id="SFLDS00029">
    <property type="entry name" value="Radical_SAM"/>
    <property type="match status" value="1"/>
</dbReference>
<dbReference type="PROSITE" id="PS51449">
    <property type="entry name" value="MTTASE_N"/>
    <property type="match status" value="1"/>
</dbReference>
<dbReference type="InterPro" id="IPR005840">
    <property type="entry name" value="Ribosomal_uS12_MeSTrfase_RimO"/>
</dbReference>
<dbReference type="HAMAP" id="MF_01865">
    <property type="entry name" value="MTTase_RimO"/>
    <property type="match status" value="1"/>
</dbReference>
<dbReference type="NCBIfam" id="TIGR01125">
    <property type="entry name" value="30S ribosomal protein S12 methylthiotransferase RimO"/>
    <property type="match status" value="1"/>
</dbReference>
<dbReference type="PANTHER" id="PTHR43837">
    <property type="entry name" value="RIBOSOMAL PROTEIN S12 METHYLTHIOTRANSFERASE RIMO"/>
    <property type="match status" value="1"/>
</dbReference>
<dbReference type="Pfam" id="PF18693">
    <property type="entry name" value="TRAM_2"/>
    <property type="match status" value="1"/>
</dbReference>
<dbReference type="PROSITE" id="PS51918">
    <property type="entry name" value="RADICAL_SAM"/>
    <property type="match status" value="1"/>
</dbReference>
<dbReference type="Gene3D" id="3.80.30.20">
    <property type="entry name" value="tm_1862 like domain"/>
    <property type="match status" value="1"/>
</dbReference>
<dbReference type="PROSITE" id="PS50926">
    <property type="entry name" value="TRAM"/>
    <property type="match status" value="1"/>
</dbReference>
<dbReference type="InterPro" id="IPR002792">
    <property type="entry name" value="TRAM_dom"/>
</dbReference>
<evidence type="ECO:0000259" key="10">
    <source>
        <dbReference type="PROSITE" id="PS51918"/>
    </source>
</evidence>
<keyword evidence="7" id="KW-0411">Iron-sulfur</keyword>
<evidence type="ECO:0000256" key="5">
    <source>
        <dbReference type="ARBA" id="ARBA00022723"/>
    </source>
</evidence>
<dbReference type="GO" id="GO:0046872">
    <property type="term" value="F:metal ion binding"/>
    <property type="evidence" value="ECO:0007669"/>
    <property type="project" value="UniProtKB-KW"/>
</dbReference>
<keyword evidence="11" id="KW-0687">Ribonucleoprotein</keyword>
<dbReference type="GO" id="GO:0035599">
    <property type="term" value="F:aspartic acid methylthiotransferase activity"/>
    <property type="evidence" value="ECO:0007669"/>
    <property type="project" value="TreeGrafter"/>
</dbReference>
<name>A0A3B0W094_9ZZZZ</name>
<dbReference type="InterPro" id="IPR020612">
    <property type="entry name" value="Methylthiotransferase_CS"/>
</dbReference>
<accession>A0A3B0W094</accession>
<evidence type="ECO:0000256" key="1">
    <source>
        <dbReference type="ARBA" id="ARBA00001966"/>
    </source>
</evidence>
<organism evidence="11">
    <name type="scientific">hydrothermal vent metagenome</name>
    <dbReference type="NCBI Taxonomy" id="652676"/>
    <lineage>
        <taxon>unclassified sequences</taxon>
        <taxon>metagenomes</taxon>
        <taxon>ecological metagenomes</taxon>
    </lineage>
</organism>
<dbReference type="GO" id="GO:0051539">
    <property type="term" value="F:4 iron, 4 sulfur cluster binding"/>
    <property type="evidence" value="ECO:0007669"/>
    <property type="project" value="UniProtKB-KW"/>
</dbReference>
<evidence type="ECO:0000256" key="6">
    <source>
        <dbReference type="ARBA" id="ARBA00023004"/>
    </source>
</evidence>
<dbReference type="InterPro" id="IPR038135">
    <property type="entry name" value="Methylthiotransferase_N_sf"/>
</dbReference>
<dbReference type="Pfam" id="PF04055">
    <property type="entry name" value="Radical_SAM"/>
    <property type="match status" value="1"/>
</dbReference>
<keyword evidence="2" id="KW-0004">4Fe-4S</keyword>
<comment type="cofactor">
    <cofactor evidence="1">
        <name>[4Fe-4S] cluster</name>
        <dbReference type="ChEBI" id="CHEBI:49883"/>
    </cofactor>
</comment>
<dbReference type="Gene3D" id="3.40.50.12160">
    <property type="entry name" value="Methylthiotransferase, N-terminal domain"/>
    <property type="match status" value="1"/>
</dbReference>
<dbReference type="AlphaFoldDB" id="A0A3B0W094"/>
<keyword evidence="4" id="KW-0949">S-adenosyl-L-methionine</keyword>
<dbReference type="SFLD" id="SFLDG01061">
    <property type="entry name" value="methylthiotransferase"/>
    <property type="match status" value="1"/>
</dbReference>
<dbReference type="EC" id="2.8.4.4" evidence="11"/>
<dbReference type="InterPro" id="IPR005839">
    <property type="entry name" value="Methylthiotransferase"/>
</dbReference>
<evidence type="ECO:0000256" key="4">
    <source>
        <dbReference type="ARBA" id="ARBA00022691"/>
    </source>
</evidence>
<keyword evidence="5" id="KW-0479">Metal-binding</keyword>
<dbReference type="GO" id="GO:0006400">
    <property type="term" value="P:tRNA modification"/>
    <property type="evidence" value="ECO:0007669"/>
    <property type="project" value="InterPro"/>
</dbReference>
<gene>
    <name evidence="11" type="ORF">MNBD_DELTA04-154</name>
</gene>
<feature type="domain" description="MTTase N-terminal" evidence="9">
    <location>
        <begin position="2"/>
        <end position="118"/>
    </location>
</feature>
<keyword evidence="11" id="KW-0689">Ribosomal protein</keyword>
<reference evidence="11" key="1">
    <citation type="submission" date="2018-06" db="EMBL/GenBank/DDBJ databases">
        <authorList>
            <person name="Zhirakovskaya E."/>
        </authorList>
    </citation>
    <scope>NUCLEOTIDE SEQUENCE</scope>
</reference>
<evidence type="ECO:0000256" key="2">
    <source>
        <dbReference type="ARBA" id="ARBA00022485"/>
    </source>
</evidence>
<dbReference type="InterPro" id="IPR007197">
    <property type="entry name" value="rSAM"/>
</dbReference>
<dbReference type="InterPro" id="IPR006638">
    <property type="entry name" value="Elp3/MiaA/NifB-like_rSAM"/>
</dbReference>
<dbReference type="InterPro" id="IPR058240">
    <property type="entry name" value="rSAM_sf"/>
</dbReference>
<keyword evidence="6" id="KW-0408">Iron</keyword>
<dbReference type="SMART" id="SM00729">
    <property type="entry name" value="Elp3"/>
    <property type="match status" value="1"/>
</dbReference>
<feature type="domain" description="Radical SAM core" evidence="10">
    <location>
        <begin position="142"/>
        <end position="372"/>
    </location>
</feature>
<keyword evidence="3" id="KW-0963">Cytoplasm</keyword>
<dbReference type="Pfam" id="PF00919">
    <property type="entry name" value="UPF0004"/>
    <property type="match status" value="1"/>
</dbReference>
<evidence type="ECO:0000256" key="3">
    <source>
        <dbReference type="ARBA" id="ARBA00022490"/>
    </source>
</evidence>
<evidence type="ECO:0000259" key="8">
    <source>
        <dbReference type="PROSITE" id="PS50926"/>
    </source>
</evidence>
<dbReference type="InterPro" id="IPR013848">
    <property type="entry name" value="Methylthiotransferase_N"/>
</dbReference>
<dbReference type="GO" id="GO:0103039">
    <property type="term" value="F:protein methylthiotransferase activity"/>
    <property type="evidence" value="ECO:0007669"/>
    <property type="project" value="UniProtKB-EC"/>
</dbReference>
<sequence length="447" mass="49824">MKKLHLVSLGCPKNLVDSEVMLARLEQDGYAVVADPAEADLLLVNTCGFIGPAVQEAIDEILRLAEYKRADPAKLLVVTGCLVQRYGADLQKELPEVDLFTGTDGFQEIDALIRRAGHDPAALLDLRPAKFLMDSSSARRLSTPFFRSYLKITEGCDNRCSYCMIPSIRGNLRSRAIADLATEAGRLAAMGVRELTLIAQDLTAYGNERQDSADLVLLLKALLAGTDIPWIRLLYLYPTGITDELLTLMAAEPRLLPYLDIPFQHVADKVLRRMNRQYGRHDLETLVERVRRFLPAAALRTTLLVGFPGESEAEVEEMVDCLRRWRLDNVGVFRYADEDGCPAYHLSDKVSEETKERRHDRVMKVQAEISTENQQHYVGMNLPVLVEGISRESDLLLEGRTMLQAPEIDGCVYITAGTADPGDIVQVRITEAHTYDLIGEIVEPGAN</sequence>
<evidence type="ECO:0000259" key="9">
    <source>
        <dbReference type="PROSITE" id="PS51449"/>
    </source>
</evidence>
<dbReference type="NCBIfam" id="TIGR00089">
    <property type="entry name" value="MiaB/RimO family radical SAM methylthiotransferase"/>
    <property type="match status" value="1"/>
</dbReference>
<dbReference type="PANTHER" id="PTHR43837:SF1">
    <property type="entry name" value="RIBOSOMAL PROTEIN US12 METHYLTHIOTRANSFERASE RIMO"/>
    <property type="match status" value="1"/>
</dbReference>
<dbReference type="SFLD" id="SFLDF00274">
    <property type="entry name" value="ribosomal_protein_S12_methylth"/>
    <property type="match status" value="1"/>
</dbReference>
<keyword evidence="11" id="KW-0808">Transferase</keyword>
<proteinExistence type="inferred from homology"/>
<dbReference type="PROSITE" id="PS01278">
    <property type="entry name" value="MTTASE_RADICAL"/>
    <property type="match status" value="1"/>
</dbReference>
<dbReference type="InterPro" id="IPR012340">
    <property type="entry name" value="NA-bd_OB-fold"/>
</dbReference>
<dbReference type="Gene3D" id="2.40.50.140">
    <property type="entry name" value="Nucleic acid-binding proteins"/>
    <property type="match status" value="1"/>
</dbReference>
<dbReference type="FunFam" id="3.80.30.20:FF:000001">
    <property type="entry name" value="tRNA-2-methylthio-N(6)-dimethylallyladenosine synthase 2"/>
    <property type="match status" value="1"/>
</dbReference>
<dbReference type="GO" id="GO:0005829">
    <property type="term" value="C:cytosol"/>
    <property type="evidence" value="ECO:0007669"/>
    <property type="project" value="TreeGrafter"/>
</dbReference>
<dbReference type="SUPFAM" id="SSF102114">
    <property type="entry name" value="Radical SAM enzymes"/>
    <property type="match status" value="1"/>
</dbReference>
<evidence type="ECO:0000256" key="7">
    <source>
        <dbReference type="ARBA" id="ARBA00023014"/>
    </source>
</evidence>
<dbReference type="EMBL" id="UOEY01000054">
    <property type="protein sequence ID" value="VAW37976.1"/>
    <property type="molecule type" value="Genomic_DNA"/>
</dbReference>
<protein>
    <submittedName>
        <fullName evidence="11">Ribosomal protein S12p Asp88 (E. coli) methylthiotransferase</fullName>
        <ecNumber evidence="11">2.8.4.4</ecNumber>
    </submittedName>
</protein>
<dbReference type="SFLD" id="SFLDG01082">
    <property type="entry name" value="B12-binding_domain_containing"/>
    <property type="match status" value="1"/>
</dbReference>
<feature type="domain" description="TRAM" evidence="8">
    <location>
        <begin position="375"/>
        <end position="443"/>
    </location>
</feature>
<evidence type="ECO:0000313" key="11">
    <source>
        <dbReference type="EMBL" id="VAW37976.1"/>
    </source>
</evidence>
<dbReference type="CDD" id="cd01335">
    <property type="entry name" value="Radical_SAM"/>
    <property type="match status" value="1"/>
</dbReference>
<dbReference type="InterPro" id="IPR023404">
    <property type="entry name" value="rSAM_horseshoe"/>
</dbReference>
<dbReference type="GO" id="GO:0005840">
    <property type="term" value="C:ribosome"/>
    <property type="evidence" value="ECO:0007669"/>
    <property type="project" value="UniProtKB-KW"/>
</dbReference>